<dbReference type="EMBL" id="AVOT02032471">
    <property type="protein sequence ID" value="MBW0526243.1"/>
    <property type="molecule type" value="Genomic_DNA"/>
</dbReference>
<accession>A0A9Q3EW90</accession>
<keyword evidence="2" id="KW-1185">Reference proteome</keyword>
<dbReference type="AlphaFoldDB" id="A0A9Q3EW90"/>
<sequence length="137" mass="15285">MGGYDERELVISTRPSTTFKAPLGWLQLARLPQGVTNSVAFYQTRMTWTLQEEISGNVGIFIDDGGIEGPRSTYNNETLQEQNLIRIFIWEYAVTLEIILFRIEEEGLAISGIKFACCVPALNIVGNVVSLNGRKNS</sequence>
<comment type="caution">
    <text evidence="1">The sequence shown here is derived from an EMBL/GenBank/DDBJ whole genome shotgun (WGS) entry which is preliminary data.</text>
</comment>
<evidence type="ECO:0000313" key="1">
    <source>
        <dbReference type="EMBL" id="MBW0526243.1"/>
    </source>
</evidence>
<reference evidence="1" key="1">
    <citation type="submission" date="2021-03" db="EMBL/GenBank/DDBJ databases">
        <title>Draft genome sequence of rust myrtle Austropuccinia psidii MF-1, a brazilian biotype.</title>
        <authorList>
            <person name="Quecine M.C."/>
            <person name="Pachon D.M.R."/>
            <person name="Bonatelli M.L."/>
            <person name="Correr F.H."/>
            <person name="Franceschini L.M."/>
            <person name="Leite T.F."/>
            <person name="Margarido G.R.A."/>
            <person name="Almeida C.A."/>
            <person name="Ferrarezi J.A."/>
            <person name="Labate C.A."/>
        </authorList>
    </citation>
    <scope>NUCLEOTIDE SEQUENCE</scope>
    <source>
        <strain evidence="1">MF-1</strain>
    </source>
</reference>
<dbReference type="OrthoDB" id="5599163at2759"/>
<name>A0A9Q3EW90_9BASI</name>
<dbReference type="InterPro" id="IPR043502">
    <property type="entry name" value="DNA/RNA_pol_sf"/>
</dbReference>
<dbReference type="Proteomes" id="UP000765509">
    <property type="component" value="Unassembled WGS sequence"/>
</dbReference>
<proteinExistence type="predicted"/>
<dbReference type="SUPFAM" id="SSF56672">
    <property type="entry name" value="DNA/RNA polymerases"/>
    <property type="match status" value="1"/>
</dbReference>
<protein>
    <submittedName>
        <fullName evidence="1">Uncharacterized protein</fullName>
    </submittedName>
</protein>
<organism evidence="1 2">
    <name type="scientific">Austropuccinia psidii MF-1</name>
    <dbReference type="NCBI Taxonomy" id="1389203"/>
    <lineage>
        <taxon>Eukaryota</taxon>
        <taxon>Fungi</taxon>
        <taxon>Dikarya</taxon>
        <taxon>Basidiomycota</taxon>
        <taxon>Pucciniomycotina</taxon>
        <taxon>Pucciniomycetes</taxon>
        <taxon>Pucciniales</taxon>
        <taxon>Sphaerophragmiaceae</taxon>
        <taxon>Austropuccinia</taxon>
    </lineage>
</organism>
<gene>
    <name evidence="1" type="ORF">O181_065958</name>
</gene>
<evidence type="ECO:0000313" key="2">
    <source>
        <dbReference type="Proteomes" id="UP000765509"/>
    </source>
</evidence>